<dbReference type="EMBL" id="DACSUM010000051">
    <property type="protein sequence ID" value="HAT3584206.1"/>
    <property type="molecule type" value="Genomic_DNA"/>
</dbReference>
<dbReference type="SUPFAM" id="SSF56349">
    <property type="entry name" value="DNA breaking-rejoining enzymes"/>
    <property type="match status" value="1"/>
</dbReference>
<name>A0A9P3TCQ6_KLUIN</name>
<dbReference type="AlphaFoldDB" id="A0A9P3TCQ6"/>
<comment type="caution">
    <text evidence="1">The sequence shown here is derived from an EMBL/GenBank/DDBJ whole genome shotgun (WGS) entry which is preliminary data.</text>
</comment>
<gene>
    <name evidence="1" type="ORF">I8531_004575</name>
</gene>
<dbReference type="GO" id="GO:0003677">
    <property type="term" value="F:DNA binding"/>
    <property type="evidence" value="ECO:0007669"/>
    <property type="project" value="InterPro"/>
</dbReference>
<protein>
    <submittedName>
        <fullName evidence="1">Uncharacterized protein</fullName>
    </submittedName>
</protein>
<accession>A0A9P3TCQ6</accession>
<proteinExistence type="predicted"/>
<dbReference type="Proteomes" id="UP000867740">
    <property type="component" value="Unassembled WGS sequence"/>
</dbReference>
<dbReference type="InterPro" id="IPR011010">
    <property type="entry name" value="DNA_brk_join_enz"/>
</dbReference>
<sequence>MAKADELTFADFLSINSRLRQVSDTWADLWVSIYYTQLSVGKLVALRFEDISESGSPLKKSGIIHLLAENPVRHIIQKRRSLYPEDEFIFQSHSNRVKSIAKPVTVVAFNQALRDIAKYVTDKSVSSNSARRVQNIIHKAA</sequence>
<evidence type="ECO:0000313" key="2">
    <source>
        <dbReference type="Proteomes" id="UP000867740"/>
    </source>
</evidence>
<reference evidence="1" key="1">
    <citation type="journal article" date="2018" name="Genome Biol.">
        <title>SKESA: strategic k-mer extension for scrupulous assemblies.</title>
        <authorList>
            <person name="Souvorov A."/>
            <person name="Agarwala R."/>
            <person name="Lipman D.J."/>
        </authorList>
    </citation>
    <scope>NUCLEOTIDE SEQUENCE</scope>
    <source>
        <strain evidence="1">CAVp300</strain>
    </source>
</reference>
<dbReference type="RefSeq" id="WP_047371014.1">
    <property type="nucleotide sequence ID" value="NZ_CABMNU010000005.1"/>
</dbReference>
<reference evidence="1" key="2">
    <citation type="submission" date="2020-10" db="EMBL/GenBank/DDBJ databases">
        <authorList>
            <consortium name="NCBI Pathogen Detection Project"/>
        </authorList>
    </citation>
    <scope>NUCLEOTIDE SEQUENCE</scope>
    <source>
        <strain evidence="1">CAVp300</strain>
    </source>
</reference>
<evidence type="ECO:0000313" key="1">
    <source>
        <dbReference type="EMBL" id="HAT3584206.1"/>
    </source>
</evidence>
<organism evidence="1 2">
    <name type="scientific">Kluyvera intermedia</name>
    <name type="common">Enterobacter intermedius</name>
    <dbReference type="NCBI Taxonomy" id="61648"/>
    <lineage>
        <taxon>Bacteria</taxon>
        <taxon>Pseudomonadati</taxon>
        <taxon>Pseudomonadota</taxon>
        <taxon>Gammaproteobacteria</taxon>
        <taxon>Enterobacterales</taxon>
        <taxon>Enterobacteriaceae</taxon>
        <taxon>Kluyvera</taxon>
    </lineage>
</organism>